<evidence type="ECO:0000256" key="1">
    <source>
        <dbReference type="SAM" id="SignalP"/>
    </source>
</evidence>
<proteinExistence type="predicted"/>
<feature type="signal peptide" evidence="1">
    <location>
        <begin position="1"/>
        <end position="24"/>
    </location>
</feature>
<protein>
    <recommendedName>
        <fullName evidence="4">DUF3303 domain-containing protein</fullName>
    </recommendedName>
</protein>
<organism evidence="2 3">
    <name type="scientific">Eiseniibacteriota bacterium</name>
    <dbReference type="NCBI Taxonomy" id="2212470"/>
    <lineage>
        <taxon>Bacteria</taxon>
        <taxon>Candidatus Eiseniibacteriota</taxon>
    </lineage>
</organism>
<keyword evidence="1" id="KW-0732">Signal</keyword>
<comment type="caution">
    <text evidence="2">The sequence shown here is derived from an EMBL/GenBank/DDBJ whole genome shotgun (WGS) entry which is preliminary data.</text>
</comment>
<evidence type="ECO:0000313" key="3">
    <source>
        <dbReference type="Proteomes" id="UP000317716"/>
    </source>
</evidence>
<name>A0A538SXP0_UNCEI</name>
<evidence type="ECO:0008006" key="4">
    <source>
        <dbReference type="Google" id="ProtNLM"/>
    </source>
</evidence>
<evidence type="ECO:0000313" key="2">
    <source>
        <dbReference type="EMBL" id="TMQ56163.1"/>
    </source>
</evidence>
<dbReference type="Proteomes" id="UP000317716">
    <property type="component" value="Unassembled WGS sequence"/>
</dbReference>
<dbReference type="EMBL" id="VBOS01000183">
    <property type="protein sequence ID" value="TMQ56163.1"/>
    <property type="molecule type" value="Genomic_DNA"/>
</dbReference>
<sequence>MRRHLVSGLVAASLAVLVLGVAFAATGSSKSASKSTSKEAMYHYLVIAPHTPEECLKTLDEVSAEGAETLVKFSWGCKAGDHTGYAMVTAKDEVGALAFIPEAGRATAKAIKLNKFTMEEIKAFHASLEVKK</sequence>
<feature type="chain" id="PRO_5021964039" description="DUF3303 domain-containing protein" evidence="1">
    <location>
        <begin position="25"/>
        <end position="132"/>
    </location>
</feature>
<gene>
    <name evidence="2" type="ORF">E6K72_05570</name>
</gene>
<accession>A0A538SXP0</accession>
<reference evidence="2 3" key="1">
    <citation type="journal article" date="2019" name="Nat. Microbiol.">
        <title>Mediterranean grassland soil C-N compound turnover is dependent on rainfall and depth, and is mediated by genomically divergent microorganisms.</title>
        <authorList>
            <person name="Diamond S."/>
            <person name="Andeer P.F."/>
            <person name="Li Z."/>
            <person name="Crits-Christoph A."/>
            <person name="Burstein D."/>
            <person name="Anantharaman K."/>
            <person name="Lane K.R."/>
            <person name="Thomas B.C."/>
            <person name="Pan C."/>
            <person name="Northen T.R."/>
            <person name="Banfield J.F."/>
        </authorList>
    </citation>
    <scope>NUCLEOTIDE SEQUENCE [LARGE SCALE GENOMIC DNA]</scope>
    <source>
        <strain evidence="2">WS_2</strain>
    </source>
</reference>
<dbReference type="AlphaFoldDB" id="A0A538SXP0"/>